<dbReference type="Pfam" id="PF06863">
    <property type="entry name" value="DUF1254"/>
    <property type="match status" value="1"/>
</dbReference>
<evidence type="ECO:0000313" key="4">
    <source>
        <dbReference type="EMBL" id="NNU38063.1"/>
    </source>
</evidence>
<accession>A0A7Y3S6M0</accession>
<dbReference type="Gene3D" id="2.60.120.600">
    <property type="entry name" value="Domain of unknown function DUF1214, C-terminal domain"/>
    <property type="match status" value="1"/>
</dbReference>
<dbReference type="InterPro" id="IPR010679">
    <property type="entry name" value="DUF1254"/>
</dbReference>
<feature type="domain" description="DUF1214" evidence="2">
    <location>
        <begin position="369"/>
        <end position="479"/>
    </location>
</feature>
<dbReference type="InterPro" id="IPR037050">
    <property type="entry name" value="DUF1254_sf"/>
</dbReference>
<reference evidence="4 5" key="1">
    <citation type="submission" date="2020-02" db="EMBL/GenBank/DDBJ databases">
        <authorList>
            <person name="Sun Q."/>
        </authorList>
    </citation>
    <scope>NUCLEOTIDE SEQUENCE [LARGE SCALE GENOMIC DNA]</scope>
    <source>
        <strain evidence="4 5">CCBAU 03386</strain>
    </source>
</reference>
<dbReference type="AlphaFoldDB" id="A0A7Y3S6M0"/>
<feature type="region of interest" description="Disordered" evidence="1">
    <location>
        <begin position="1"/>
        <end position="21"/>
    </location>
</feature>
<dbReference type="Pfam" id="PF06742">
    <property type="entry name" value="DUF1214"/>
    <property type="match status" value="1"/>
</dbReference>
<organism evidence="4 5">
    <name type="scientific">Rhizobium sophorae</name>
    <dbReference type="NCBI Taxonomy" id="1535242"/>
    <lineage>
        <taxon>Bacteria</taxon>
        <taxon>Pseudomonadati</taxon>
        <taxon>Pseudomonadota</taxon>
        <taxon>Alphaproteobacteria</taxon>
        <taxon>Hyphomicrobiales</taxon>
        <taxon>Rhizobiaceae</taxon>
        <taxon>Rhizobium/Agrobacterium group</taxon>
        <taxon>Rhizobium</taxon>
    </lineage>
</organism>
<evidence type="ECO:0000256" key="1">
    <source>
        <dbReference type="SAM" id="MobiDB-lite"/>
    </source>
</evidence>
<dbReference type="Gene3D" id="2.60.40.1610">
    <property type="entry name" value="Domain of unknown function DUF1254"/>
    <property type="match status" value="1"/>
</dbReference>
<proteinExistence type="predicted"/>
<dbReference type="InterPro" id="IPR010621">
    <property type="entry name" value="DUF1214"/>
</dbReference>
<sequence length="496" mass="54772">MRFPASTAHHSPSTLVPSTLMNGRTSMDITKRDFTKGLVVTAGLAGLSPLKVRAADVVEDEARVIAKEAYIYGFPMVDNYRIQHAYFVDTANPEYKGPWNQLVNIPRVYTPADTAVQTPNSDTPYSMLGLDLRAEPMVLTVPPIEKDRYFSIQLIDAYTFNFDYIGSRATGNDGGSFLIAGPNWKGETPKGITKVMRSETELALAAYRTQLFNLGDLDNVKKIQAGYKAEPLSKFLGQPAPQAAPAIDFIKPLTPAEQKTSPEFFNILNFILQFCPTDPSETELIQRFATIGIDAGKTFDAGTLPPTTETAIEQGMADAWADLAALHKRIEAGEVTSGDMFGTRAYLKNNYLYRMAAAVLGIYGNSKEEAMYPVYALDSEGKKLDGAAKYTVHFAPDKLPPVDAFWSLTMYELPQSLLVANPIDRYLLNSPMLPQFVKDADGGLTFYIQNESPGKDKEPNWLPAPKGPFFIAMRLYWPKPEALDGTWKQPPMTKAG</sequence>
<evidence type="ECO:0000259" key="2">
    <source>
        <dbReference type="Pfam" id="PF06742"/>
    </source>
</evidence>
<dbReference type="PANTHER" id="PTHR36509">
    <property type="entry name" value="BLL3101 PROTEIN"/>
    <property type="match status" value="1"/>
</dbReference>
<dbReference type="InterPro" id="IPR037049">
    <property type="entry name" value="DUF1214_C_sf"/>
</dbReference>
<keyword evidence="5" id="KW-1185">Reference proteome</keyword>
<protein>
    <submittedName>
        <fullName evidence="4">DUF1254 domain-containing protein</fullName>
    </submittedName>
</protein>
<name>A0A7Y3S6M0_9HYPH</name>
<comment type="caution">
    <text evidence="4">The sequence shown here is derived from an EMBL/GenBank/DDBJ whole genome shotgun (WGS) entry which is preliminary data.</text>
</comment>
<feature type="domain" description="DUF1254" evidence="3">
    <location>
        <begin position="100"/>
        <end position="231"/>
    </location>
</feature>
<evidence type="ECO:0000313" key="5">
    <source>
        <dbReference type="Proteomes" id="UP000519972"/>
    </source>
</evidence>
<gene>
    <name evidence="4" type="ORF">G9X64_16525</name>
</gene>
<dbReference type="SUPFAM" id="SSF160935">
    <property type="entry name" value="VPA0735-like"/>
    <property type="match status" value="1"/>
</dbReference>
<dbReference type="Proteomes" id="UP000519972">
    <property type="component" value="Unassembled WGS sequence"/>
</dbReference>
<feature type="compositionally biased region" description="Polar residues" evidence="1">
    <location>
        <begin position="8"/>
        <end position="21"/>
    </location>
</feature>
<evidence type="ECO:0000259" key="3">
    <source>
        <dbReference type="Pfam" id="PF06863"/>
    </source>
</evidence>
<dbReference type="PANTHER" id="PTHR36509:SF2">
    <property type="entry name" value="BLL3101 PROTEIN"/>
    <property type="match status" value="1"/>
</dbReference>
<dbReference type="EMBL" id="JABFCN010000028">
    <property type="protein sequence ID" value="NNU38063.1"/>
    <property type="molecule type" value="Genomic_DNA"/>
</dbReference>